<feature type="transmembrane region" description="Helical" evidence="7">
    <location>
        <begin position="582"/>
        <end position="604"/>
    </location>
</feature>
<keyword evidence="5 7" id="KW-0472">Membrane</keyword>
<evidence type="ECO:0000313" key="8">
    <source>
        <dbReference type="EMBL" id="CAF1130516.1"/>
    </source>
</evidence>
<dbReference type="GO" id="GO:0016020">
    <property type="term" value="C:membrane"/>
    <property type="evidence" value="ECO:0007669"/>
    <property type="project" value="UniProtKB-SubCell"/>
</dbReference>
<comment type="caution">
    <text evidence="8">The sequence shown here is derived from an EMBL/GenBank/DDBJ whole genome shotgun (WGS) entry which is preliminary data.</text>
</comment>
<gene>
    <name evidence="9" type="ORF">OKA104_LOCUS29025</name>
    <name evidence="8" type="ORF">VCS650_LOCUS21704</name>
</gene>
<dbReference type="EMBL" id="CAJOAY010002896">
    <property type="protein sequence ID" value="CAF3987586.1"/>
    <property type="molecule type" value="Genomic_DNA"/>
</dbReference>
<evidence type="ECO:0000256" key="7">
    <source>
        <dbReference type="SAM" id="Phobius"/>
    </source>
</evidence>
<evidence type="ECO:0000313" key="9">
    <source>
        <dbReference type="EMBL" id="CAF3987586.1"/>
    </source>
</evidence>
<dbReference type="PANTHER" id="PTHR31386">
    <property type="entry name" value="UNCHARACTERIZED PROTEIN KIAA2013"/>
    <property type="match status" value="1"/>
</dbReference>
<evidence type="ECO:0000256" key="2">
    <source>
        <dbReference type="ARBA" id="ARBA00022692"/>
    </source>
</evidence>
<dbReference type="PANTHER" id="PTHR31386:SF2">
    <property type="entry name" value="SIMILAR TO RIKEN CDNA 2510039O18"/>
    <property type="match status" value="1"/>
</dbReference>
<keyword evidence="3" id="KW-0732">Signal</keyword>
<organism evidence="8 10">
    <name type="scientific">Adineta steineri</name>
    <dbReference type="NCBI Taxonomy" id="433720"/>
    <lineage>
        <taxon>Eukaryota</taxon>
        <taxon>Metazoa</taxon>
        <taxon>Spiralia</taxon>
        <taxon>Gnathifera</taxon>
        <taxon>Rotifera</taxon>
        <taxon>Eurotatoria</taxon>
        <taxon>Bdelloidea</taxon>
        <taxon>Adinetida</taxon>
        <taxon>Adinetidae</taxon>
        <taxon>Adineta</taxon>
    </lineage>
</organism>
<evidence type="ECO:0000313" key="10">
    <source>
        <dbReference type="Proteomes" id="UP000663891"/>
    </source>
</evidence>
<evidence type="ECO:0000256" key="3">
    <source>
        <dbReference type="ARBA" id="ARBA00022729"/>
    </source>
</evidence>
<dbReference type="Proteomes" id="UP000663881">
    <property type="component" value="Unassembled WGS sequence"/>
</dbReference>
<dbReference type="EMBL" id="CAJNON010000236">
    <property type="protein sequence ID" value="CAF1130516.1"/>
    <property type="molecule type" value="Genomic_DNA"/>
</dbReference>
<evidence type="ECO:0000256" key="1">
    <source>
        <dbReference type="ARBA" id="ARBA00004479"/>
    </source>
</evidence>
<keyword evidence="2 7" id="KW-0812">Transmembrane</keyword>
<accession>A0A814R9M2</accession>
<dbReference type="Pfam" id="PF10222">
    <property type="entry name" value="DUF2152"/>
    <property type="match status" value="1"/>
</dbReference>
<proteinExistence type="predicted"/>
<sequence>MADFILINLRSLTQQIKDRCGINKSRRTFFIFILTATIIFYLLSKWTPHRSQYKSILYDACIQARLEEFSNDATDMNAILNYEPIQYGEIVSLPFTGNGYIGLSLSIQSHIQLIPDARNSFISSGYSPVIQTSSNIWEVSSANIIQMNHGVVRRTQCFKINAERSAYVTHLLYTHRRRSSLIIQEIDIVNPSEQTLDLDFQQEKSPVDNNIKQLDKQDIEFDSSKDKFMMITNQIPLRQHNSMIVVIITKKIVSKSHIKPDGQDKQVILTVTKYSQILTDDLLSNTTYFKQLQNTLQKQAKDELSEALAISPKILLKEHIDTWSLIWQSGFSISRSLAPSVMNGDVINRTIYYVLCSTPSPLYDLNLEETQRNKFNQSLFQIDQCYESHSTLLGDRLWRAPGDDLAVSQLSLLWRSTLSKKGCTTLMKSGVNGMLQSMLISIGGIRFRNHHLEMNLDPKELHRDIFFRSIHFGKHYHVNISITVAHDNRAVIDVSIDNENAQAYACDAGCLDSYTKLSTKPIRFPVKMTNPPTAILYITEDLEYMTQLKDTLHVKEVDIAPPHAHDVLALHRHGHKLGGLPVIFWIALAFLIVIFHLFLLKIVLNEMGFFKYSSSTHTRGRIL</sequence>
<comment type="subcellular location">
    <subcellularLocation>
        <location evidence="1">Membrane</location>
        <topology evidence="1">Single-pass type I membrane protein</topology>
    </subcellularLocation>
</comment>
<keyword evidence="4 7" id="KW-1133">Transmembrane helix</keyword>
<dbReference type="OrthoDB" id="10017443at2759"/>
<dbReference type="AlphaFoldDB" id="A0A814R9M2"/>
<keyword evidence="6" id="KW-0325">Glycoprotein</keyword>
<evidence type="ECO:0000256" key="6">
    <source>
        <dbReference type="ARBA" id="ARBA00023180"/>
    </source>
</evidence>
<reference evidence="8" key="1">
    <citation type="submission" date="2021-02" db="EMBL/GenBank/DDBJ databases">
        <authorList>
            <person name="Nowell W R."/>
        </authorList>
    </citation>
    <scope>NUCLEOTIDE SEQUENCE</scope>
</reference>
<name>A0A814R9M2_9BILA</name>
<evidence type="ECO:0000256" key="5">
    <source>
        <dbReference type="ARBA" id="ARBA00023136"/>
    </source>
</evidence>
<dbReference type="InterPro" id="IPR018795">
    <property type="entry name" value="K2013-like"/>
</dbReference>
<feature type="transmembrane region" description="Helical" evidence="7">
    <location>
        <begin position="29"/>
        <end position="47"/>
    </location>
</feature>
<dbReference type="Proteomes" id="UP000663891">
    <property type="component" value="Unassembled WGS sequence"/>
</dbReference>
<protein>
    <submittedName>
        <fullName evidence="8">Uncharacterized protein</fullName>
    </submittedName>
</protein>
<evidence type="ECO:0000256" key="4">
    <source>
        <dbReference type="ARBA" id="ARBA00022989"/>
    </source>
</evidence>